<keyword evidence="2" id="KW-1185">Reference proteome</keyword>
<evidence type="ECO:0000313" key="2">
    <source>
        <dbReference type="Proteomes" id="UP000828390"/>
    </source>
</evidence>
<dbReference type="Proteomes" id="UP000828390">
    <property type="component" value="Unassembled WGS sequence"/>
</dbReference>
<name>A0A9D4GY98_DREPO</name>
<dbReference type="EMBL" id="JAIWYP010000005">
    <property type="protein sequence ID" value="KAH3823890.1"/>
    <property type="molecule type" value="Genomic_DNA"/>
</dbReference>
<reference evidence="1" key="2">
    <citation type="submission" date="2020-11" db="EMBL/GenBank/DDBJ databases">
        <authorList>
            <person name="McCartney M.A."/>
            <person name="Auch B."/>
            <person name="Kono T."/>
            <person name="Mallez S."/>
            <person name="Becker A."/>
            <person name="Gohl D.M."/>
            <person name="Silverstein K.A.T."/>
            <person name="Koren S."/>
            <person name="Bechman K.B."/>
            <person name="Herman A."/>
            <person name="Abrahante J.E."/>
            <person name="Garbe J."/>
        </authorList>
    </citation>
    <scope>NUCLEOTIDE SEQUENCE</scope>
    <source>
        <strain evidence="1">Duluth1</strain>
        <tissue evidence="1">Whole animal</tissue>
    </source>
</reference>
<reference evidence="1" key="1">
    <citation type="journal article" date="2019" name="bioRxiv">
        <title>The Genome of the Zebra Mussel, Dreissena polymorpha: A Resource for Invasive Species Research.</title>
        <authorList>
            <person name="McCartney M.A."/>
            <person name="Auch B."/>
            <person name="Kono T."/>
            <person name="Mallez S."/>
            <person name="Zhang Y."/>
            <person name="Obille A."/>
            <person name="Becker A."/>
            <person name="Abrahante J.E."/>
            <person name="Garbe J."/>
            <person name="Badalamenti J.P."/>
            <person name="Herman A."/>
            <person name="Mangelson H."/>
            <person name="Liachko I."/>
            <person name="Sullivan S."/>
            <person name="Sone E.D."/>
            <person name="Koren S."/>
            <person name="Silverstein K.A.T."/>
            <person name="Beckman K.B."/>
            <person name="Gohl D.M."/>
        </authorList>
    </citation>
    <scope>NUCLEOTIDE SEQUENCE</scope>
    <source>
        <strain evidence="1">Duluth1</strain>
        <tissue evidence="1">Whole animal</tissue>
    </source>
</reference>
<accession>A0A9D4GY98</accession>
<comment type="caution">
    <text evidence="1">The sequence shown here is derived from an EMBL/GenBank/DDBJ whole genome shotgun (WGS) entry which is preliminary data.</text>
</comment>
<gene>
    <name evidence="1" type="ORF">DPMN_125714</name>
</gene>
<protein>
    <submittedName>
        <fullName evidence="1">Uncharacterized protein</fullName>
    </submittedName>
</protein>
<sequence length="52" mass="5522">MGDLSGTRHPDGTVLTVVDPRCSHRGTGNYTSHEGQWVANANCNPGTDKVVI</sequence>
<evidence type="ECO:0000313" key="1">
    <source>
        <dbReference type="EMBL" id="KAH3823890.1"/>
    </source>
</evidence>
<organism evidence="1 2">
    <name type="scientific">Dreissena polymorpha</name>
    <name type="common">Zebra mussel</name>
    <name type="synonym">Mytilus polymorpha</name>
    <dbReference type="NCBI Taxonomy" id="45954"/>
    <lineage>
        <taxon>Eukaryota</taxon>
        <taxon>Metazoa</taxon>
        <taxon>Spiralia</taxon>
        <taxon>Lophotrochozoa</taxon>
        <taxon>Mollusca</taxon>
        <taxon>Bivalvia</taxon>
        <taxon>Autobranchia</taxon>
        <taxon>Heteroconchia</taxon>
        <taxon>Euheterodonta</taxon>
        <taxon>Imparidentia</taxon>
        <taxon>Neoheterodontei</taxon>
        <taxon>Myida</taxon>
        <taxon>Dreissenoidea</taxon>
        <taxon>Dreissenidae</taxon>
        <taxon>Dreissena</taxon>
    </lineage>
</organism>
<proteinExistence type="predicted"/>
<dbReference type="AlphaFoldDB" id="A0A9D4GY98"/>